<evidence type="ECO:0000256" key="10">
    <source>
        <dbReference type="SAM" id="Phobius"/>
    </source>
</evidence>
<comment type="subcellular location">
    <subcellularLocation>
        <location evidence="1">Membrane</location>
        <topology evidence="1">Multi-pass membrane protein</topology>
    </subcellularLocation>
</comment>
<feature type="transmembrane region" description="Helical" evidence="10">
    <location>
        <begin position="353"/>
        <end position="379"/>
    </location>
</feature>
<accession>A0A383WKP4</accession>
<feature type="compositionally biased region" description="Low complexity" evidence="9">
    <location>
        <begin position="62"/>
        <end position="74"/>
    </location>
</feature>
<keyword evidence="8 10" id="KW-0472">Membrane</keyword>
<keyword evidence="6 10" id="KW-1133">Transmembrane helix</keyword>
<dbReference type="InterPro" id="IPR045158">
    <property type="entry name" value="KEA4/5/6-like"/>
</dbReference>
<keyword evidence="3" id="KW-0050">Antiport</keyword>
<dbReference type="PANTHER" id="PTHR16254:SF14">
    <property type="entry name" value="TRANSMEMBRANE AND COILED-COIL DOMAIN-CONTAINING PROTEIN 3"/>
    <property type="match status" value="1"/>
</dbReference>
<keyword evidence="7" id="KW-0406">Ion transport</keyword>
<keyword evidence="2" id="KW-0813">Transport</keyword>
<feature type="domain" description="Cation/H+ exchanger transmembrane" evidence="12">
    <location>
        <begin position="285"/>
        <end position="555"/>
    </location>
</feature>
<evidence type="ECO:0000256" key="3">
    <source>
        <dbReference type="ARBA" id="ARBA00022449"/>
    </source>
</evidence>
<keyword evidence="14" id="KW-1185">Reference proteome</keyword>
<sequence>MTSAGSSSRRKTAALASLLVLLCLCLVTRAASQDSSSVASPQGASSAHRHTHHRPGHAVLASSGSSSGNSSGTSIVVTSEAVELQPQVVTPKIQHHSAAGPVINEAEQAAAASPAAPEAGSNSTDLSELEALGGEDSDKPDQTIAQVIDHALAKEFDQETAKAESEKGKTYNATVASDEGKVETVVRISGSGSSSSSGDSSSSGTAAAASDGASGSSSSSGSSPSGSASGESLPAAAEVPQQIELGVDRIIDSQDNEFVLSSPKEGVATLTLDPQLIQDLTFLFASAAVMGMLFEGIKQPVINGYLVAGAIVGPGGLQLIKELVQVESLAQLGVQLLLFHLGRELSFTKLKSVWSVALLGGSLQIGALMLLGGLVAAAVKSNVPQGIFVGALLSMSSTSVVVKCLEAYHMTGSAYGQITIGTLILQDCSVGLMFALMPAFGAAAGSSSSSSPLANDILSDSAADGGSAVAAANSVRDAALLGAALLLLRVCAKLLVVLAAAVAAARTVLPVLLRLLLRHASKELVQLSLVGLCLISAWLCGQLGLSEELGAFIAGDCACVC</sequence>
<evidence type="ECO:0000256" key="7">
    <source>
        <dbReference type="ARBA" id="ARBA00023065"/>
    </source>
</evidence>
<feature type="region of interest" description="Disordered" evidence="9">
    <location>
        <begin position="187"/>
        <end position="235"/>
    </location>
</feature>
<proteinExistence type="predicted"/>
<feature type="transmembrane region" description="Helical" evidence="10">
    <location>
        <begin position="524"/>
        <end position="545"/>
    </location>
</feature>
<dbReference type="AlphaFoldDB" id="A0A383WKP4"/>
<feature type="chain" id="PRO_5016954828" description="Cation/H+ exchanger transmembrane domain-containing protein" evidence="11">
    <location>
        <begin position="31"/>
        <end position="561"/>
    </location>
</feature>
<dbReference type="InterPro" id="IPR038770">
    <property type="entry name" value="Na+/solute_symporter_sf"/>
</dbReference>
<evidence type="ECO:0000256" key="2">
    <source>
        <dbReference type="ARBA" id="ARBA00022448"/>
    </source>
</evidence>
<dbReference type="Proteomes" id="UP000256970">
    <property type="component" value="Unassembled WGS sequence"/>
</dbReference>
<dbReference type="PANTHER" id="PTHR16254">
    <property type="entry name" value="POTASSIUM/PROTON ANTIPORTER-RELATED"/>
    <property type="match status" value="1"/>
</dbReference>
<evidence type="ECO:0000313" key="14">
    <source>
        <dbReference type="Proteomes" id="UP000256970"/>
    </source>
</evidence>
<protein>
    <recommendedName>
        <fullName evidence="12">Cation/H+ exchanger transmembrane domain-containing protein</fullName>
    </recommendedName>
</protein>
<feature type="region of interest" description="Disordered" evidence="9">
    <location>
        <begin position="35"/>
        <end position="74"/>
    </location>
</feature>
<dbReference type="Pfam" id="PF00999">
    <property type="entry name" value="Na_H_Exchanger"/>
    <property type="match status" value="1"/>
</dbReference>
<dbReference type="InterPro" id="IPR006153">
    <property type="entry name" value="Cation/H_exchanger_TM"/>
</dbReference>
<feature type="compositionally biased region" description="Low complexity" evidence="9">
    <location>
        <begin position="35"/>
        <end position="46"/>
    </location>
</feature>
<evidence type="ECO:0000256" key="5">
    <source>
        <dbReference type="ARBA" id="ARBA00022729"/>
    </source>
</evidence>
<feature type="transmembrane region" description="Helical" evidence="10">
    <location>
        <begin position="494"/>
        <end position="517"/>
    </location>
</feature>
<dbReference type="Gene3D" id="1.20.1530.20">
    <property type="match status" value="1"/>
</dbReference>
<dbReference type="GO" id="GO:0015386">
    <property type="term" value="F:potassium:proton antiporter activity"/>
    <property type="evidence" value="ECO:0007669"/>
    <property type="project" value="InterPro"/>
</dbReference>
<feature type="compositionally biased region" description="Low complexity" evidence="9">
    <location>
        <begin position="189"/>
        <end position="235"/>
    </location>
</feature>
<dbReference type="GO" id="GO:0016020">
    <property type="term" value="C:membrane"/>
    <property type="evidence" value="ECO:0007669"/>
    <property type="project" value="UniProtKB-SubCell"/>
</dbReference>
<evidence type="ECO:0000313" key="13">
    <source>
        <dbReference type="EMBL" id="SZX78038.1"/>
    </source>
</evidence>
<feature type="signal peptide" evidence="11">
    <location>
        <begin position="1"/>
        <end position="30"/>
    </location>
</feature>
<evidence type="ECO:0000256" key="11">
    <source>
        <dbReference type="SAM" id="SignalP"/>
    </source>
</evidence>
<dbReference type="EMBL" id="FNXT01001301">
    <property type="protein sequence ID" value="SZX78038.1"/>
    <property type="molecule type" value="Genomic_DNA"/>
</dbReference>
<reference evidence="13 14" key="1">
    <citation type="submission" date="2016-10" db="EMBL/GenBank/DDBJ databases">
        <authorList>
            <person name="Cai Z."/>
        </authorList>
    </citation>
    <scope>NUCLEOTIDE SEQUENCE [LARGE SCALE GENOMIC DNA]</scope>
</reference>
<evidence type="ECO:0000256" key="9">
    <source>
        <dbReference type="SAM" id="MobiDB-lite"/>
    </source>
</evidence>
<evidence type="ECO:0000256" key="1">
    <source>
        <dbReference type="ARBA" id="ARBA00004141"/>
    </source>
</evidence>
<feature type="transmembrane region" description="Helical" evidence="10">
    <location>
        <begin position="385"/>
        <end position="402"/>
    </location>
</feature>
<evidence type="ECO:0000256" key="6">
    <source>
        <dbReference type="ARBA" id="ARBA00022989"/>
    </source>
</evidence>
<keyword evidence="5 11" id="KW-0732">Signal</keyword>
<evidence type="ECO:0000256" key="8">
    <source>
        <dbReference type="ARBA" id="ARBA00023136"/>
    </source>
</evidence>
<feature type="transmembrane region" description="Helical" evidence="10">
    <location>
        <begin position="423"/>
        <end position="444"/>
    </location>
</feature>
<evidence type="ECO:0000256" key="4">
    <source>
        <dbReference type="ARBA" id="ARBA00022692"/>
    </source>
</evidence>
<name>A0A383WKP4_TETOB</name>
<organism evidence="13 14">
    <name type="scientific">Tetradesmus obliquus</name>
    <name type="common">Green alga</name>
    <name type="synonym">Acutodesmus obliquus</name>
    <dbReference type="NCBI Taxonomy" id="3088"/>
    <lineage>
        <taxon>Eukaryota</taxon>
        <taxon>Viridiplantae</taxon>
        <taxon>Chlorophyta</taxon>
        <taxon>core chlorophytes</taxon>
        <taxon>Chlorophyceae</taxon>
        <taxon>CS clade</taxon>
        <taxon>Sphaeropleales</taxon>
        <taxon>Scenedesmaceae</taxon>
        <taxon>Tetradesmus</taxon>
    </lineage>
</organism>
<gene>
    <name evidence="13" type="ORF">BQ4739_LOCUS18367</name>
</gene>
<keyword evidence="4 10" id="KW-0812">Transmembrane</keyword>
<feature type="compositionally biased region" description="Basic residues" evidence="9">
    <location>
        <begin position="47"/>
        <end position="56"/>
    </location>
</feature>
<evidence type="ECO:0000259" key="12">
    <source>
        <dbReference type="Pfam" id="PF00999"/>
    </source>
</evidence>